<dbReference type="GeneID" id="91378687"/>
<sequence>MHPPPDPPKKNQAAWGSRTGIADKIEARTYKTIDSFIAMQFFVNGGYPFSADLLKFYLSNPGPNSDFTIKPEFFQKTVDTADVKGVVARCLDSIIEQARADPQVGVVRELTSNWIGAGPTENQDVEFGIGHFDVAVGSDTVVRSADDGLQAEVRYKVYVWDYYNFEAKNWIPFGNVKRNTANEIGAHMRDLEEIGWARSYVARGESDTIQTWVQKL</sequence>
<evidence type="ECO:0000313" key="1">
    <source>
        <dbReference type="EMBL" id="WTY35737.1"/>
    </source>
</evidence>
<gene>
    <name evidence="1" type="ORF">OG308_31500</name>
</gene>
<name>A0ABZ1N6Y2_9NOCA</name>
<accession>A0ABZ1N6Y2</accession>
<keyword evidence="2" id="KW-1185">Reference proteome</keyword>
<dbReference type="Proteomes" id="UP001621418">
    <property type="component" value="Chromosome"/>
</dbReference>
<dbReference type="RefSeq" id="WP_328656466.1">
    <property type="nucleotide sequence ID" value="NZ_CP108014.1"/>
</dbReference>
<reference evidence="1 2" key="1">
    <citation type="submission" date="2022-10" db="EMBL/GenBank/DDBJ databases">
        <title>The complete genomes of actinobacterial strains from the NBC collection.</title>
        <authorList>
            <person name="Joergensen T.S."/>
            <person name="Alvarez Arevalo M."/>
            <person name="Sterndorff E.B."/>
            <person name="Faurdal D."/>
            <person name="Vuksanovic O."/>
            <person name="Mourched A.-S."/>
            <person name="Charusanti P."/>
            <person name="Shaw S."/>
            <person name="Blin K."/>
            <person name="Weber T."/>
        </authorList>
    </citation>
    <scope>NUCLEOTIDE SEQUENCE [LARGE SCALE GENOMIC DNA]</scope>
    <source>
        <strain evidence="1 2">NBC_01413</strain>
    </source>
</reference>
<evidence type="ECO:0000313" key="2">
    <source>
        <dbReference type="Proteomes" id="UP001621418"/>
    </source>
</evidence>
<proteinExistence type="predicted"/>
<protein>
    <submittedName>
        <fullName evidence="1">Uncharacterized protein</fullName>
    </submittedName>
</protein>
<dbReference type="EMBL" id="CP109527">
    <property type="protein sequence ID" value="WTY35737.1"/>
    <property type="molecule type" value="Genomic_DNA"/>
</dbReference>
<organism evidence="1 2">
    <name type="scientific">Nocardia salmonicida</name>
    <dbReference type="NCBI Taxonomy" id="53431"/>
    <lineage>
        <taxon>Bacteria</taxon>
        <taxon>Bacillati</taxon>
        <taxon>Actinomycetota</taxon>
        <taxon>Actinomycetes</taxon>
        <taxon>Mycobacteriales</taxon>
        <taxon>Nocardiaceae</taxon>
        <taxon>Nocardia</taxon>
    </lineage>
</organism>